<evidence type="ECO:0000259" key="2">
    <source>
        <dbReference type="Pfam" id="PF16455"/>
    </source>
</evidence>
<accession>A0A0D2MIB1</accession>
<dbReference type="Gene3D" id="1.20.225.20">
    <property type="entry name" value="Ub domain-containing protein, DC-UbP/UBTD2, N-terminal domain"/>
    <property type="match status" value="1"/>
</dbReference>
<feature type="region of interest" description="Disordered" evidence="1">
    <location>
        <begin position="1"/>
        <end position="23"/>
    </location>
</feature>
<sequence length="122" mass="13498">MGCFQSKEDAAGAAPRPAAASKEREVAQLKKLVWRSEEPLDAAALQRKREEFWDTQPYYGGSREIWDALKAACASDPEMAKVLLDAAEVKVMKADMSVSYDARGFRYELPPFVLADPSNLTA</sequence>
<dbReference type="KEGG" id="mng:MNEG_13252"/>
<name>A0A0D2MIB1_9CHLO</name>
<dbReference type="AlphaFoldDB" id="A0A0D2MIB1"/>
<gene>
    <name evidence="3" type="ORF">MNEG_13252</name>
</gene>
<dbReference type="EMBL" id="KK103934">
    <property type="protein sequence ID" value="KIY94710.1"/>
    <property type="molecule type" value="Genomic_DNA"/>
</dbReference>
<keyword evidence="4" id="KW-1185">Reference proteome</keyword>
<dbReference type="InterPro" id="IPR032752">
    <property type="entry name" value="DC-UbP/UBTD2_N"/>
</dbReference>
<feature type="compositionally biased region" description="Low complexity" evidence="1">
    <location>
        <begin position="11"/>
        <end position="20"/>
    </location>
</feature>
<evidence type="ECO:0000313" key="4">
    <source>
        <dbReference type="Proteomes" id="UP000054498"/>
    </source>
</evidence>
<dbReference type="RefSeq" id="XP_013893730.1">
    <property type="nucleotide sequence ID" value="XM_014038276.1"/>
</dbReference>
<feature type="domain" description="DC-UbP/UBTD2 N-terminal" evidence="2">
    <location>
        <begin position="30"/>
        <end position="121"/>
    </location>
</feature>
<protein>
    <submittedName>
        <fullName evidence="3">Ubiquitin domain-containing protein 1</fullName>
    </submittedName>
</protein>
<dbReference type="GeneID" id="25730696"/>
<dbReference type="OrthoDB" id="1640476at2759"/>
<evidence type="ECO:0000313" key="3">
    <source>
        <dbReference type="EMBL" id="KIY94710.1"/>
    </source>
</evidence>
<dbReference type="PANTHER" id="PTHR13609">
    <property type="entry name" value="UBIQUITIN DOMAIN CONTAINING 1 PROTEIN-RELATED"/>
    <property type="match status" value="1"/>
</dbReference>
<feature type="compositionally biased region" description="Basic and acidic residues" evidence="1">
    <location>
        <begin position="1"/>
        <end position="10"/>
    </location>
</feature>
<dbReference type="Proteomes" id="UP000054498">
    <property type="component" value="Unassembled WGS sequence"/>
</dbReference>
<reference evidence="3 4" key="1">
    <citation type="journal article" date="2013" name="BMC Genomics">
        <title>Reconstruction of the lipid metabolism for the microalga Monoraphidium neglectum from its genome sequence reveals characteristics suitable for biofuel production.</title>
        <authorList>
            <person name="Bogen C."/>
            <person name="Al-Dilaimi A."/>
            <person name="Albersmeier A."/>
            <person name="Wichmann J."/>
            <person name="Grundmann M."/>
            <person name="Rupp O."/>
            <person name="Lauersen K.J."/>
            <person name="Blifernez-Klassen O."/>
            <person name="Kalinowski J."/>
            <person name="Goesmann A."/>
            <person name="Mussgnug J.H."/>
            <person name="Kruse O."/>
        </authorList>
    </citation>
    <scope>NUCLEOTIDE SEQUENCE [LARGE SCALE GENOMIC DNA]</scope>
    <source>
        <strain evidence="3 4">SAG 48.87</strain>
    </source>
</reference>
<proteinExistence type="predicted"/>
<organism evidence="3 4">
    <name type="scientific">Monoraphidium neglectum</name>
    <dbReference type="NCBI Taxonomy" id="145388"/>
    <lineage>
        <taxon>Eukaryota</taxon>
        <taxon>Viridiplantae</taxon>
        <taxon>Chlorophyta</taxon>
        <taxon>core chlorophytes</taxon>
        <taxon>Chlorophyceae</taxon>
        <taxon>CS clade</taxon>
        <taxon>Sphaeropleales</taxon>
        <taxon>Selenastraceae</taxon>
        <taxon>Monoraphidium</taxon>
    </lineage>
</organism>
<dbReference type="Pfam" id="PF16455">
    <property type="entry name" value="UBD"/>
    <property type="match status" value="1"/>
</dbReference>
<dbReference type="InterPro" id="IPR038169">
    <property type="entry name" value="DC-UbP/UBTD2_N_sf"/>
</dbReference>
<evidence type="ECO:0000256" key="1">
    <source>
        <dbReference type="SAM" id="MobiDB-lite"/>
    </source>
</evidence>
<dbReference type="InterPro" id="IPR039869">
    <property type="entry name" value="UBTD1/2"/>
</dbReference>